<evidence type="ECO:0000256" key="13">
    <source>
        <dbReference type="PIRSR" id="PIRSR601273-2"/>
    </source>
</evidence>
<evidence type="ECO:0000256" key="6">
    <source>
        <dbReference type="ARBA" id="ARBA00022723"/>
    </source>
</evidence>
<comment type="caution">
    <text evidence="16">The sequence shown here is derived from an EMBL/GenBank/DDBJ whole genome shotgun (WGS) entry which is preliminary data.</text>
</comment>
<dbReference type="AlphaFoldDB" id="A0A6V7UA14"/>
<keyword evidence="9" id="KW-0503">Monooxygenase</keyword>
<dbReference type="GO" id="GO:0006576">
    <property type="term" value="P:biogenic amine metabolic process"/>
    <property type="evidence" value="ECO:0007669"/>
    <property type="project" value="UniProtKB-ARBA"/>
</dbReference>
<evidence type="ECO:0000256" key="12">
    <source>
        <dbReference type="PIRSR" id="PIRSR000336-1"/>
    </source>
</evidence>
<evidence type="ECO:0000256" key="1">
    <source>
        <dbReference type="ARBA" id="ARBA00001060"/>
    </source>
</evidence>
<evidence type="ECO:0000256" key="9">
    <source>
        <dbReference type="ARBA" id="ARBA00023033"/>
    </source>
</evidence>
<evidence type="ECO:0000259" key="15">
    <source>
        <dbReference type="PROSITE" id="PS51671"/>
    </source>
</evidence>
<dbReference type="OrthoDB" id="983542at2759"/>
<feature type="binding site" evidence="12">
    <location>
        <position position="351"/>
    </location>
    <ligand>
        <name>Fe cation</name>
        <dbReference type="ChEBI" id="CHEBI:24875"/>
    </ligand>
</feature>
<dbReference type="InterPro" id="IPR019774">
    <property type="entry name" value="Aromatic-AA_hydroxylase_C"/>
</dbReference>
<dbReference type="FunFam" id="1.10.800.10:FF:000004">
    <property type="entry name" value="Tyrosine 3-monooxygenase"/>
    <property type="match status" value="1"/>
</dbReference>
<dbReference type="EMBL" id="CAJEWN010000041">
    <property type="protein sequence ID" value="CAD2148173.1"/>
    <property type="molecule type" value="Genomic_DNA"/>
</dbReference>
<keyword evidence="8 12" id="KW-0408">Iron</keyword>
<comment type="pathway">
    <text evidence="3">Amino-acid degradation; L-phenylalanine degradation; acetoacetate and fumarate from L-phenylalanine: step 1/6.</text>
</comment>
<dbReference type="InterPro" id="IPR045865">
    <property type="entry name" value="ACT-like_dom_sf"/>
</dbReference>
<dbReference type="InterPro" id="IPR041912">
    <property type="entry name" value="Euk_PheOH_cat"/>
</dbReference>
<dbReference type="PROSITE" id="PS00367">
    <property type="entry name" value="BH4_AAA_HYDROXYL_1"/>
    <property type="match status" value="1"/>
</dbReference>
<evidence type="ECO:0000256" key="7">
    <source>
        <dbReference type="ARBA" id="ARBA00023002"/>
    </source>
</evidence>
<feature type="domain" description="ACT" evidence="15">
    <location>
        <begin position="48"/>
        <end position="128"/>
    </location>
</feature>
<evidence type="ECO:0000256" key="11">
    <source>
        <dbReference type="ARBA" id="ARBA00029922"/>
    </source>
</evidence>
<dbReference type="PRINTS" id="PR00372">
    <property type="entry name" value="FYWHYDRXLASE"/>
</dbReference>
<dbReference type="Proteomes" id="UP000580250">
    <property type="component" value="Unassembled WGS sequence"/>
</dbReference>
<evidence type="ECO:0000256" key="5">
    <source>
        <dbReference type="ARBA" id="ARBA00011995"/>
    </source>
</evidence>
<comment type="cofactor">
    <cofactor evidence="2 13">
        <name>Fe(2+)</name>
        <dbReference type="ChEBI" id="CHEBI:29033"/>
    </cofactor>
</comment>
<name>A0A6V7UA14_MELEN</name>
<dbReference type="UniPathway" id="UPA00139">
    <property type="reaction ID" value="UER00337"/>
</dbReference>
<proteinExistence type="inferred from homology"/>
<dbReference type="PROSITE" id="PS51410">
    <property type="entry name" value="BH4_AAA_HYDROXYL_2"/>
    <property type="match status" value="1"/>
</dbReference>
<dbReference type="EC" id="1.14.16.1" evidence="5"/>
<dbReference type="SUPFAM" id="SSF56534">
    <property type="entry name" value="Aromatic aminoacid monoxygenases, catalytic and oligomerization domains"/>
    <property type="match status" value="1"/>
</dbReference>
<dbReference type="Pfam" id="PF00351">
    <property type="entry name" value="Biopterin_H"/>
    <property type="match status" value="1"/>
</dbReference>
<feature type="binding site" evidence="12">
    <location>
        <position position="311"/>
    </location>
    <ligand>
        <name>Fe cation</name>
        <dbReference type="ChEBI" id="CHEBI:24875"/>
    </ligand>
</feature>
<dbReference type="InterPro" id="IPR036951">
    <property type="entry name" value="ArAA_hydroxylase_sf"/>
</dbReference>
<keyword evidence="10" id="KW-0585">Phenylalanine catabolism</keyword>
<dbReference type="CDD" id="cd03347">
    <property type="entry name" value="eu_PheOH"/>
    <property type="match status" value="1"/>
</dbReference>
<dbReference type="GO" id="GO:0005506">
    <property type="term" value="F:iron ion binding"/>
    <property type="evidence" value="ECO:0007669"/>
    <property type="project" value="InterPro"/>
</dbReference>
<feature type="binding site" evidence="12">
    <location>
        <position position="306"/>
    </location>
    <ligand>
        <name>Fe cation</name>
        <dbReference type="ChEBI" id="CHEBI:24875"/>
    </ligand>
</feature>
<dbReference type="InterPro" id="IPR018301">
    <property type="entry name" value="ArAA_hydroxylase_Fe/CU_BS"/>
</dbReference>
<evidence type="ECO:0000259" key="14">
    <source>
        <dbReference type="PROSITE" id="PS51410"/>
    </source>
</evidence>
<comment type="similarity">
    <text evidence="4">Belongs to the biopterin-dependent aromatic amino acid hydroxylase family.</text>
</comment>
<dbReference type="InterPro" id="IPR005961">
    <property type="entry name" value="Phe-4-hydroxylase_tetra"/>
</dbReference>
<dbReference type="InterPro" id="IPR036329">
    <property type="entry name" value="Aro-AA_hydroxylase_C_sf"/>
</dbReference>
<dbReference type="GO" id="GO:0046189">
    <property type="term" value="P:phenol-containing compound biosynthetic process"/>
    <property type="evidence" value="ECO:0007669"/>
    <property type="project" value="UniProtKB-ARBA"/>
</dbReference>
<evidence type="ECO:0000313" key="17">
    <source>
        <dbReference type="Proteomes" id="UP000580250"/>
    </source>
</evidence>
<dbReference type="GO" id="GO:0004505">
    <property type="term" value="F:phenylalanine 4-monooxygenase activity"/>
    <property type="evidence" value="ECO:0007669"/>
    <property type="project" value="UniProtKB-EC"/>
</dbReference>
<dbReference type="PIRSF" id="PIRSF000336">
    <property type="entry name" value="TH"/>
    <property type="match status" value="1"/>
</dbReference>
<feature type="domain" description="Biopterin-dependent aromatic amino acid hydroxylase family profile" evidence="14">
    <location>
        <begin position="127"/>
        <end position="473"/>
    </location>
</feature>
<keyword evidence="7" id="KW-0560">Oxidoreductase</keyword>
<dbReference type="SUPFAM" id="SSF55021">
    <property type="entry name" value="ACT-like"/>
    <property type="match status" value="1"/>
</dbReference>
<dbReference type="CDD" id="cd04904">
    <property type="entry name" value="ACT_AAAH"/>
    <property type="match status" value="1"/>
</dbReference>
<gene>
    <name evidence="16" type="ORF">MENT_LOCUS9223</name>
</gene>
<evidence type="ECO:0000313" key="16">
    <source>
        <dbReference type="EMBL" id="CAD2148173.1"/>
    </source>
</evidence>
<evidence type="ECO:0000256" key="4">
    <source>
        <dbReference type="ARBA" id="ARBA00009712"/>
    </source>
</evidence>
<dbReference type="PROSITE" id="PS51671">
    <property type="entry name" value="ACT"/>
    <property type="match status" value="1"/>
</dbReference>
<accession>A0A6V7UA14</accession>
<dbReference type="PANTHER" id="PTHR11473:SF24">
    <property type="entry name" value="PHENYLALANINE-4-HYDROXYLASE"/>
    <property type="match status" value="1"/>
</dbReference>
<evidence type="ECO:0000256" key="3">
    <source>
        <dbReference type="ARBA" id="ARBA00005088"/>
    </source>
</evidence>
<reference evidence="16 17" key="1">
    <citation type="submission" date="2020-08" db="EMBL/GenBank/DDBJ databases">
        <authorList>
            <person name="Koutsovoulos G."/>
            <person name="Danchin GJ E."/>
        </authorList>
    </citation>
    <scope>NUCLEOTIDE SEQUENCE [LARGE SCALE GENOMIC DNA]</scope>
</reference>
<keyword evidence="6 12" id="KW-0479">Metal-binding</keyword>
<organism evidence="16 17">
    <name type="scientific">Meloidogyne enterolobii</name>
    <name type="common">Root-knot nematode worm</name>
    <name type="synonym">Meloidogyne mayaguensis</name>
    <dbReference type="NCBI Taxonomy" id="390850"/>
    <lineage>
        <taxon>Eukaryota</taxon>
        <taxon>Metazoa</taxon>
        <taxon>Ecdysozoa</taxon>
        <taxon>Nematoda</taxon>
        <taxon>Chromadorea</taxon>
        <taxon>Rhabditida</taxon>
        <taxon>Tylenchina</taxon>
        <taxon>Tylenchomorpha</taxon>
        <taxon>Tylenchoidea</taxon>
        <taxon>Meloidogynidae</taxon>
        <taxon>Meloidogyninae</taxon>
        <taxon>Meloidogyne</taxon>
    </lineage>
</organism>
<evidence type="ECO:0000256" key="2">
    <source>
        <dbReference type="ARBA" id="ARBA00001954"/>
    </source>
</evidence>
<dbReference type="InterPro" id="IPR002912">
    <property type="entry name" value="ACT_dom"/>
</dbReference>
<dbReference type="GO" id="GO:0006559">
    <property type="term" value="P:L-phenylalanine catabolic process"/>
    <property type="evidence" value="ECO:0007669"/>
    <property type="project" value="UniProtKB-UniPathway"/>
</dbReference>
<sequence>MATALSNVPCLITECETKASFDDENDYDLAFAMDSYVAEVDPNQAHTTLIFTLKEEAGALAETLKVFKLKNLNLTHIESRPSKVHPGCYEFMVECAEDSNPESLEEVISLFRRRAESAGLHKPRVHDHNSQIRQNPESVPWFPMKMSDIDHFANRVLSYGAELDADHPGFHDEIYRARRKEFADIAASFRYGDKIPQVEYTLEEVGTWRKIYEELVGLYPTHACREFNYIFPLLQQNCGYGPDHIPQLQNVSDFLKDCTGFTLRPVAGLLSSRDFLAGLAFRVFHSTQYIRHSSKPDYTPEPDVCHELLGHVPLFADPDFAKFSQEIGMASLGASDEMIEKLASLYWFTVEFGICVQEGEKKAYGAGLLSSFGELQYALSGTPELLPFDPAMTTETKYPITSYQPKYFVAESFTDAKNKLTAWAATIPRTFQVSYNPYTQRVELLDHPKAVQKLAKDVKTQMAKLEDALKKLNFSK</sequence>
<comment type="catalytic activity">
    <reaction evidence="1">
        <text>(6R)-L-erythro-5,6,7,8-tetrahydrobiopterin + L-phenylalanine + O2 = (4aS,6R)-4a-hydroxy-L-erythro-5,6,7,8-tetrahydrobiopterin + L-tyrosine</text>
        <dbReference type="Rhea" id="RHEA:20273"/>
        <dbReference type="ChEBI" id="CHEBI:15379"/>
        <dbReference type="ChEBI" id="CHEBI:15642"/>
        <dbReference type="ChEBI" id="CHEBI:58095"/>
        <dbReference type="ChEBI" id="CHEBI:58315"/>
        <dbReference type="ChEBI" id="CHEBI:59560"/>
        <dbReference type="EC" id="1.14.16.1"/>
    </reaction>
</comment>
<dbReference type="InterPro" id="IPR019773">
    <property type="entry name" value="Tyrosine_3-monooxygenase-like"/>
</dbReference>
<dbReference type="PANTHER" id="PTHR11473">
    <property type="entry name" value="AROMATIC AMINO ACID HYDROXYLASE"/>
    <property type="match status" value="1"/>
</dbReference>
<protein>
    <recommendedName>
        <fullName evidence="5">phenylalanine 4-monooxygenase</fullName>
        <ecNumber evidence="5">1.14.16.1</ecNumber>
    </recommendedName>
    <alternativeName>
        <fullName evidence="11">Phe-4-monooxygenase</fullName>
    </alternativeName>
</protein>
<dbReference type="NCBIfam" id="TIGR01268">
    <property type="entry name" value="Phe4hydrox_tetr"/>
    <property type="match status" value="1"/>
</dbReference>
<dbReference type="Gene3D" id="1.10.800.10">
    <property type="entry name" value="Aromatic amino acid hydroxylase"/>
    <property type="match status" value="1"/>
</dbReference>
<evidence type="ECO:0000256" key="8">
    <source>
        <dbReference type="ARBA" id="ARBA00023004"/>
    </source>
</evidence>
<evidence type="ECO:0000256" key="10">
    <source>
        <dbReference type="ARBA" id="ARBA00023232"/>
    </source>
</evidence>
<dbReference type="InterPro" id="IPR001273">
    <property type="entry name" value="ArAA_hydroxylase"/>
</dbReference>